<reference evidence="2 3" key="1">
    <citation type="journal article" date="2020" name="G3 (Bethesda)">
        <title>Improved Reference Genome for Cyclotella cryptica CCMP332, a Model for Cell Wall Morphogenesis, Salinity Adaptation, and Lipid Production in Diatoms (Bacillariophyta).</title>
        <authorList>
            <person name="Roberts W.R."/>
            <person name="Downey K.M."/>
            <person name="Ruck E.C."/>
            <person name="Traller J.C."/>
            <person name="Alverson A.J."/>
        </authorList>
    </citation>
    <scope>NUCLEOTIDE SEQUENCE [LARGE SCALE GENOMIC DNA]</scope>
    <source>
        <strain evidence="2 3">CCMP332</strain>
    </source>
</reference>
<dbReference type="EMBL" id="JABMIG020000053">
    <property type="protein sequence ID" value="KAL3797653.1"/>
    <property type="molecule type" value="Genomic_DNA"/>
</dbReference>
<gene>
    <name evidence="2" type="ORF">HJC23_013485</name>
</gene>
<evidence type="ECO:0000313" key="2">
    <source>
        <dbReference type="EMBL" id="KAL3797653.1"/>
    </source>
</evidence>
<keyword evidence="3" id="KW-1185">Reference proteome</keyword>
<feature type="compositionally biased region" description="Low complexity" evidence="1">
    <location>
        <begin position="127"/>
        <end position="148"/>
    </location>
</feature>
<dbReference type="PANTHER" id="PTHR37471:SF1">
    <property type="entry name" value="AB HYDROLASE-1 DOMAIN-CONTAINING PROTEIN"/>
    <property type="match status" value="1"/>
</dbReference>
<dbReference type="Proteomes" id="UP001516023">
    <property type="component" value="Unassembled WGS sequence"/>
</dbReference>
<dbReference type="Gene3D" id="3.40.50.1820">
    <property type="entry name" value="alpha/beta hydrolase"/>
    <property type="match status" value="1"/>
</dbReference>
<name>A0ABD3QBZ0_9STRA</name>
<feature type="region of interest" description="Disordered" evidence="1">
    <location>
        <begin position="127"/>
        <end position="178"/>
    </location>
</feature>
<dbReference type="PANTHER" id="PTHR37471">
    <property type="entry name" value="UNNAMED PRODUCT"/>
    <property type="match status" value="1"/>
</dbReference>
<proteinExistence type="predicted"/>
<dbReference type="SUPFAM" id="SSF53474">
    <property type="entry name" value="alpha/beta-Hydrolases"/>
    <property type="match status" value="1"/>
</dbReference>
<accession>A0ABD3QBZ0</accession>
<evidence type="ECO:0000256" key="1">
    <source>
        <dbReference type="SAM" id="MobiDB-lite"/>
    </source>
</evidence>
<sequence>MLLFSPWITLLSSLLPVPVSAFSTLLLAYILFEIGFFFHYHLVLLPEANRIDTSRPPAPYRDYPDVEDRVKLLKRIIQRLGKRVSKDEDSHYEQFSKQFDMAALDGGFCPPPPPMLRMAWASSVDKSSSTSDGLNESSSESSLMLNESSNEDAYGRRNQMNDNKLNQNKKIEESSNSNKLRKDNMDEFLSWAFFGVHHSTVQSSPSMQKALDDFYQILESESGLTFESGRSFNYTPRCFSFEEVNSLYRPYCVYAGVALLRFTANCILRAMGFRKYTCERGLRYWHRPAPTSNKVESPFLFFHGIAPGGHAPYLPMIFLGLLRGSSLNRDIFFFENKPVSYALCFDAVSEEDTVHGVLEAINRHLHSHRQAKDLSLCGHSLGSCQLTLLIQSPQLRHRIRNLILIDPVSILLSEPDVMINFLYTRRESEDDDDNLNGWTHRLIRLVHESKIHLVASSELFIEHYLRRNFAWYNSELWLADIPHDVNVLVCLSEHDEIVNSPKVEREIDEHNNHVISQKDTTSPAAMVEKIMWKGVGHAHCITHPDKWAHVHRAMGRMK</sequence>
<protein>
    <recommendedName>
        <fullName evidence="4">AB hydrolase-1 domain-containing protein</fullName>
    </recommendedName>
</protein>
<evidence type="ECO:0000313" key="3">
    <source>
        <dbReference type="Proteomes" id="UP001516023"/>
    </source>
</evidence>
<comment type="caution">
    <text evidence="2">The sequence shown here is derived from an EMBL/GenBank/DDBJ whole genome shotgun (WGS) entry which is preliminary data.</text>
</comment>
<organism evidence="2 3">
    <name type="scientific">Cyclotella cryptica</name>
    <dbReference type="NCBI Taxonomy" id="29204"/>
    <lineage>
        <taxon>Eukaryota</taxon>
        <taxon>Sar</taxon>
        <taxon>Stramenopiles</taxon>
        <taxon>Ochrophyta</taxon>
        <taxon>Bacillariophyta</taxon>
        <taxon>Coscinodiscophyceae</taxon>
        <taxon>Thalassiosirophycidae</taxon>
        <taxon>Stephanodiscales</taxon>
        <taxon>Stephanodiscaceae</taxon>
        <taxon>Cyclotella</taxon>
    </lineage>
</organism>
<dbReference type="AlphaFoldDB" id="A0ABD3QBZ0"/>
<dbReference type="InterPro" id="IPR029058">
    <property type="entry name" value="AB_hydrolase_fold"/>
</dbReference>
<feature type="compositionally biased region" description="Polar residues" evidence="1">
    <location>
        <begin position="158"/>
        <end position="178"/>
    </location>
</feature>
<evidence type="ECO:0008006" key="4">
    <source>
        <dbReference type="Google" id="ProtNLM"/>
    </source>
</evidence>